<comment type="caution">
    <text evidence="10">The sequence shown here is derived from an EMBL/GenBank/DDBJ whole genome shotgun (WGS) entry which is preliminary data.</text>
</comment>
<feature type="transmembrane region" description="Helical" evidence="8">
    <location>
        <begin position="689"/>
        <end position="709"/>
    </location>
</feature>
<keyword evidence="6 8" id="KW-0472">Membrane</keyword>
<feature type="domain" description="Cytochrome b561" evidence="9">
    <location>
        <begin position="613"/>
        <end position="743"/>
    </location>
</feature>
<evidence type="ECO:0000313" key="11">
    <source>
        <dbReference type="Proteomes" id="UP001642540"/>
    </source>
</evidence>
<feature type="transmembrane region" description="Helical" evidence="8">
    <location>
        <begin position="612"/>
        <end position="633"/>
    </location>
</feature>
<accession>A0ABP1RJK7</accession>
<feature type="transmembrane region" description="Helical" evidence="8">
    <location>
        <begin position="807"/>
        <end position="824"/>
    </location>
</feature>
<feature type="transmembrane region" description="Helical" evidence="8">
    <location>
        <begin position="721"/>
        <end position="741"/>
    </location>
</feature>
<name>A0ABP1RJK7_9HEXA</name>
<feature type="transmembrane region" description="Helical" evidence="8">
    <location>
        <begin position="7"/>
        <end position="26"/>
    </location>
</feature>
<dbReference type="SMART" id="SM00665">
    <property type="entry name" value="B561"/>
    <property type="match status" value="1"/>
</dbReference>
<sequence>MITKKLYQCYIFLSISFPIFTNVVGFTDSNFQQGLSDLQNKNCSLPQIKKWWKSHLSRVESNLPRVFPFCISKINGGSWPFELSNFDAILDDLERKNERVFQPEKHVLMSDPRKGDIITKLTPNKIRISGGDESPNELGNWRIFTLKMDLPIKGVIVQGITGLGLPGGEFSMDWRCHKQTSASIPDSASKYLESQHVIPCSFSPRSAYKIPNVYVLNAAGRFSFRTVTFKWRWIEAICHETALFQFLIIVTSKFSPTNYQVYLTPVMYIYPPLSAEDPGVSSPVYPLDIPQSEGNVDCTVSNNGAGVEMEWKYRIPPNIEYDNCITKGEGRGTGLMSFTCPPGPFKCDKIGWFGSKEKYLDKLAEWLEVLWGRDNWKDCCEVDADKLPPPTANTTTTTTTNTMKTTTTTTKPKNSTKNTTTTTTTTTSTTENPTTTTETTTSTTESPTTTTQATTTTTTPTTTSSTTTKMPTTTTKATTTTTTPPTTTSTTTKMPTTTTKATTTTSTPTTTTSTTTKPTTTTTLATTLPPLTTPLPLPTSVLPKNTVLLPKNTTTASIIIIPPKTNLTPLFPHHPPHHSPRSHLTTPQPGPIIRKLLQIESRSLETEVASKVTHGGLCILVWLVLIPIADHVARYYKDFPDILSIGLGFWLLAHVTLHLFSLIIVWFSFGLVVGTGENKLGNVSGLHFFLGSLATILQHGGFISALFLCGKLKESEAFKFVASHSLGGKGGYAVATLSVFLSDANGSVKWVCLGLFLVYAFTIGVAIYVEYRQGEILHIGLHRARCPVLQRIIMEGGAKPPMMKVKTVILVVMSGLLVFLYVYMESVH</sequence>
<feature type="transmembrane region" description="Helical" evidence="8">
    <location>
        <begin position="747"/>
        <end position="769"/>
    </location>
</feature>
<keyword evidence="4" id="KW-0249">Electron transport</keyword>
<feature type="compositionally biased region" description="Low complexity" evidence="7">
    <location>
        <begin position="392"/>
        <end position="530"/>
    </location>
</feature>
<evidence type="ECO:0000256" key="7">
    <source>
        <dbReference type="SAM" id="MobiDB-lite"/>
    </source>
</evidence>
<feature type="non-terminal residue" evidence="10">
    <location>
        <position position="828"/>
    </location>
</feature>
<gene>
    <name evidence="10" type="ORF">ODALV1_LOCUS22949</name>
</gene>
<proteinExistence type="predicted"/>
<reference evidence="10 11" key="1">
    <citation type="submission" date="2024-08" db="EMBL/GenBank/DDBJ databases">
        <authorList>
            <person name="Cucini C."/>
            <person name="Frati F."/>
        </authorList>
    </citation>
    <scope>NUCLEOTIDE SEQUENCE [LARGE SCALE GENOMIC DNA]</scope>
</reference>
<keyword evidence="5 8" id="KW-1133">Transmembrane helix</keyword>
<organism evidence="10 11">
    <name type="scientific">Orchesella dallaii</name>
    <dbReference type="NCBI Taxonomy" id="48710"/>
    <lineage>
        <taxon>Eukaryota</taxon>
        <taxon>Metazoa</taxon>
        <taxon>Ecdysozoa</taxon>
        <taxon>Arthropoda</taxon>
        <taxon>Hexapoda</taxon>
        <taxon>Collembola</taxon>
        <taxon>Entomobryomorpha</taxon>
        <taxon>Entomobryoidea</taxon>
        <taxon>Orchesellidae</taxon>
        <taxon>Orchesellinae</taxon>
        <taxon>Orchesella</taxon>
    </lineage>
</organism>
<evidence type="ECO:0000256" key="5">
    <source>
        <dbReference type="ARBA" id="ARBA00022989"/>
    </source>
</evidence>
<protein>
    <recommendedName>
        <fullName evidence="9">Cytochrome b561 domain-containing protein</fullName>
    </recommendedName>
</protein>
<evidence type="ECO:0000256" key="3">
    <source>
        <dbReference type="ARBA" id="ARBA00022692"/>
    </source>
</evidence>
<evidence type="ECO:0000256" key="4">
    <source>
        <dbReference type="ARBA" id="ARBA00022982"/>
    </source>
</evidence>
<comment type="subcellular location">
    <subcellularLocation>
        <location evidence="1">Membrane</location>
    </subcellularLocation>
</comment>
<keyword evidence="11" id="KW-1185">Reference proteome</keyword>
<feature type="transmembrane region" description="Helical" evidence="8">
    <location>
        <begin position="645"/>
        <end position="669"/>
    </location>
</feature>
<dbReference type="InterPro" id="IPR006593">
    <property type="entry name" value="Cyt_b561/ferric_Rdtase_TM"/>
</dbReference>
<evidence type="ECO:0000256" key="6">
    <source>
        <dbReference type="ARBA" id="ARBA00023136"/>
    </source>
</evidence>
<evidence type="ECO:0000259" key="9">
    <source>
        <dbReference type="SMART" id="SM00665"/>
    </source>
</evidence>
<keyword evidence="3 8" id="KW-0812">Transmembrane</keyword>
<evidence type="ECO:0000256" key="1">
    <source>
        <dbReference type="ARBA" id="ARBA00004370"/>
    </source>
</evidence>
<dbReference type="CDD" id="cd08760">
    <property type="entry name" value="Cyt_b561_FRRS1_like"/>
    <property type="match status" value="1"/>
</dbReference>
<feature type="region of interest" description="Disordered" evidence="7">
    <location>
        <begin position="386"/>
        <end position="537"/>
    </location>
</feature>
<evidence type="ECO:0000313" key="10">
    <source>
        <dbReference type="EMBL" id="CAL8129186.1"/>
    </source>
</evidence>
<dbReference type="Proteomes" id="UP001642540">
    <property type="component" value="Unassembled WGS sequence"/>
</dbReference>
<dbReference type="EMBL" id="CAXLJM020000076">
    <property type="protein sequence ID" value="CAL8129186.1"/>
    <property type="molecule type" value="Genomic_DNA"/>
</dbReference>
<evidence type="ECO:0000256" key="8">
    <source>
        <dbReference type="SAM" id="Phobius"/>
    </source>
</evidence>
<keyword evidence="2" id="KW-0813">Transport</keyword>
<evidence type="ECO:0000256" key="2">
    <source>
        <dbReference type="ARBA" id="ARBA00022448"/>
    </source>
</evidence>